<dbReference type="Pfam" id="PF01663">
    <property type="entry name" value="Phosphodiest"/>
    <property type="match status" value="1"/>
</dbReference>
<comment type="caution">
    <text evidence="1">The sequence shown here is derived from an EMBL/GenBank/DDBJ whole genome shotgun (WGS) entry which is preliminary data.</text>
</comment>
<dbReference type="InterPro" id="IPR017850">
    <property type="entry name" value="Alkaline_phosphatase_core_sf"/>
</dbReference>
<dbReference type="PANTHER" id="PTHR10151:SF120">
    <property type="entry name" value="BIS(5'-ADENOSYL)-TRIPHOSPHATASE"/>
    <property type="match status" value="1"/>
</dbReference>
<proteinExistence type="predicted"/>
<dbReference type="InterPro" id="IPR002591">
    <property type="entry name" value="Phosphodiest/P_Trfase"/>
</dbReference>
<keyword evidence="2" id="KW-1185">Reference proteome</keyword>
<reference evidence="1 2" key="1">
    <citation type="journal article" date="2019" name="Int. J. Syst. Evol. Microbiol.">
        <title>The Global Catalogue of Microorganisms (GCM) 10K type strain sequencing project: providing services to taxonomists for standard genome sequencing and annotation.</title>
        <authorList>
            <consortium name="The Broad Institute Genomics Platform"/>
            <consortium name="The Broad Institute Genome Sequencing Center for Infectious Disease"/>
            <person name="Wu L."/>
            <person name="Ma J."/>
        </authorList>
    </citation>
    <scope>NUCLEOTIDE SEQUENCE [LARGE SCALE GENOMIC DNA]</scope>
    <source>
        <strain evidence="1 2">CGMCC 1.12553</strain>
    </source>
</reference>
<organism evidence="1 2">
    <name type="scientific">Halobium salinum</name>
    <dbReference type="NCBI Taxonomy" id="1364940"/>
    <lineage>
        <taxon>Archaea</taxon>
        <taxon>Methanobacteriati</taxon>
        <taxon>Methanobacteriota</taxon>
        <taxon>Stenosarchaea group</taxon>
        <taxon>Halobacteria</taxon>
        <taxon>Halobacteriales</taxon>
        <taxon>Haloferacaceae</taxon>
        <taxon>Halobium</taxon>
    </lineage>
</organism>
<dbReference type="PANTHER" id="PTHR10151">
    <property type="entry name" value="ECTONUCLEOTIDE PYROPHOSPHATASE/PHOSPHODIESTERASE"/>
    <property type="match status" value="1"/>
</dbReference>
<dbReference type="RefSeq" id="WP_390208710.1">
    <property type="nucleotide sequence ID" value="NZ_JBHSDS010000003.1"/>
</dbReference>
<dbReference type="AlphaFoldDB" id="A0ABD5PA02"/>
<dbReference type="Proteomes" id="UP001595921">
    <property type="component" value="Unassembled WGS sequence"/>
</dbReference>
<dbReference type="GO" id="GO:0016787">
    <property type="term" value="F:hydrolase activity"/>
    <property type="evidence" value="ECO:0007669"/>
    <property type="project" value="UniProtKB-ARBA"/>
</dbReference>
<evidence type="ECO:0000313" key="1">
    <source>
        <dbReference type="EMBL" id="MFC4357722.1"/>
    </source>
</evidence>
<dbReference type="Gene3D" id="3.40.720.10">
    <property type="entry name" value="Alkaline Phosphatase, subunit A"/>
    <property type="match status" value="1"/>
</dbReference>
<dbReference type="EMBL" id="JBHSDS010000003">
    <property type="protein sequence ID" value="MFC4357722.1"/>
    <property type="molecule type" value="Genomic_DNA"/>
</dbReference>
<name>A0ABD5PA02_9EURY</name>
<dbReference type="SUPFAM" id="SSF53649">
    <property type="entry name" value="Alkaline phosphatase-like"/>
    <property type="match status" value="1"/>
</dbReference>
<protein>
    <submittedName>
        <fullName evidence="1">Alkaline phosphatase family protein</fullName>
    </submittedName>
</protein>
<evidence type="ECO:0000313" key="2">
    <source>
        <dbReference type="Proteomes" id="UP001595921"/>
    </source>
</evidence>
<sequence length="513" mass="57345">MTTIVLGIDGANLELINRWKDSLPNFASLIEDNGITELESTTPPVTSPAWRCYATGKDPNSIGVYWWRQLVRDERTFVGADEIPLDSKCYWEYLSERGDDVAIIGVPLNAPPRPVNGQLIAGGPFANPDDYTYPESLSEIIEEKFDYQLHPETYPSVENATKDEIVADFDSMINQRFDVAEWLLETESPSLLNLTLFYINVMQHKAWDATEVRGLWETIDERLGNLLEDNMDIIIHSDHGLHEVKRVFYINGWLMEKGYLVLAEEDNQGASSIAVDEIKNALGLLGVKSLVKRALPGRLIDAVTSGRRLIDPKEYESRIDFERSKAVALPQGPVYDLSADDSFVNVLKSELESVVDPKTGNEVLSGVEFADDVYDGDLRPDSPDLLVRWNDGFEVKDRHSDAEEKVFGSQHGVIADNAQKGILLGAGPNLSNEHPDKLDAYLYDLAPTLLHLHGHPIPDDLSGDVLKSFYTTASEAAERSVEVMNVEEVNTQTEHKTAAQDVDDRLRDLGYLE</sequence>
<gene>
    <name evidence="1" type="ORF">ACFO0N_07135</name>
</gene>
<accession>A0ABD5PA02</accession>